<evidence type="ECO:0000256" key="8">
    <source>
        <dbReference type="ARBA" id="ARBA00022833"/>
    </source>
</evidence>
<dbReference type="GO" id="GO:0005634">
    <property type="term" value="C:nucleus"/>
    <property type="evidence" value="ECO:0007669"/>
    <property type="project" value="TreeGrafter"/>
</dbReference>
<evidence type="ECO:0000256" key="1">
    <source>
        <dbReference type="ARBA" id="ARBA00001947"/>
    </source>
</evidence>
<keyword evidence="7" id="KW-0378">Hydrolase</keyword>
<evidence type="ECO:0000313" key="10">
    <source>
        <dbReference type="Proteomes" id="UP000807469"/>
    </source>
</evidence>
<dbReference type="SUPFAM" id="SSF56281">
    <property type="entry name" value="Metallo-hydrolase/oxidoreductase"/>
    <property type="match status" value="1"/>
</dbReference>
<dbReference type="InterPro" id="IPR036866">
    <property type="entry name" value="RibonucZ/Hydroxyglut_hydro"/>
</dbReference>
<accession>A0A9P5YZZ2</accession>
<sequence>MVICADDDAWTKHFCGTSNRAKSPSTLHRRLPLCVSESIFHRSMSSSIRKSFSTLNVTFLGTASAQPSTTRNHSALALRLGKDVWLFDCGEATQHQLQKSSVKMGKIEKIFITHTHGDHIFGLTALMASLLNGAGGITEEGSDPRLNVDTTIAALEVYGPLGTRAYVRNSLAYTHTQLGSSYVVHELRFPSDPPSGDFTMLAPQSGECHFGRNIQQVDGCWQHIYKDDVISVSAAPIHHSVPCVGYVVTEAPVAGKVDPSKYIPELKRTRTPMTVMRQLQQGESVLLSDGTILHGPARRKGRKIVILGDTCDPSPMSALAQDADLLIHEATNAHLPGIDPATKPSDTHETVQERAISRGHSTPQMAGAFALRVGARRLVLNHFSARYSGDDSEESRRIMDAIGQLAASEFKQNVVCATDLMSLDISLREQ</sequence>
<keyword evidence="8" id="KW-0862">Zinc</keyword>
<keyword evidence="4" id="KW-0540">Nuclease</keyword>
<evidence type="ECO:0000256" key="6">
    <source>
        <dbReference type="ARBA" id="ARBA00022759"/>
    </source>
</evidence>
<evidence type="ECO:0000256" key="5">
    <source>
        <dbReference type="ARBA" id="ARBA00022723"/>
    </source>
</evidence>
<evidence type="ECO:0000256" key="7">
    <source>
        <dbReference type="ARBA" id="ARBA00022801"/>
    </source>
</evidence>
<keyword evidence="6" id="KW-0255">Endonuclease</keyword>
<dbReference type="InterPro" id="IPR013471">
    <property type="entry name" value="RNase_Z/BN"/>
</dbReference>
<dbReference type="CDD" id="cd07717">
    <property type="entry name" value="RNaseZ_ZiPD-like_MBL-fold"/>
    <property type="match status" value="1"/>
</dbReference>
<dbReference type="PANTHER" id="PTHR46018:SF2">
    <property type="entry name" value="ZINC PHOSPHODIESTERASE ELAC PROTEIN 1"/>
    <property type="match status" value="1"/>
</dbReference>
<dbReference type="AlphaFoldDB" id="A0A9P5YZZ2"/>
<keyword evidence="10" id="KW-1185">Reference proteome</keyword>
<dbReference type="Proteomes" id="UP000807469">
    <property type="component" value="Unassembled WGS sequence"/>
</dbReference>
<evidence type="ECO:0000256" key="3">
    <source>
        <dbReference type="ARBA" id="ARBA00022694"/>
    </source>
</evidence>
<proteinExistence type="inferred from homology"/>
<evidence type="ECO:0000313" key="9">
    <source>
        <dbReference type="EMBL" id="KAF9478183.1"/>
    </source>
</evidence>
<dbReference type="GO" id="GO:0046872">
    <property type="term" value="F:metal ion binding"/>
    <property type="evidence" value="ECO:0007669"/>
    <property type="project" value="UniProtKB-KW"/>
</dbReference>
<dbReference type="GO" id="GO:0042781">
    <property type="term" value="F:3'-tRNA processing endoribonuclease activity"/>
    <property type="evidence" value="ECO:0007669"/>
    <property type="project" value="TreeGrafter"/>
</dbReference>
<evidence type="ECO:0000256" key="4">
    <source>
        <dbReference type="ARBA" id="ARBA00022722"/>
    </source>
</evidence>
<comment type="cofactor">
    <cofactor evidence="1">
        <name>Zn(2+)</name>
        <dbReference type="ChEBI" id="CHEBI:29105"/>
    </cofactor>
</comment>
<dbReference type="PANTHER" id="PTHR46018">
    <property type="entry name" value="ZINC PHOSPHODIESTERASE ELAC PROTEIN 1"/>
    <property type="match status" value="1"/>
</dbReference>
<dbReference type="Pfam" id="PF23023">
    <property type="entry name" value="Anti-Pycsar_Apyc1"/>
    <property type="match status" value="1"/>
</dbReference>
<protein>
    <submittedName>
        <fullName evidence="9">Metallo-hydrolase/oxidoreductase</fullName>
    </submittedName>
</protein>
<reference evidence="9" key="1">
    <citation type="submission" date="2020-11" db="EMBL/GenBank/DDBJ databases">
        <authorList>
            <consortium name="DOE Joint Genome Institute"/>
            <person name="Ahrendt S."/>
            <person name="Riley R."/>
            <person name="Andreopoulos W."/>
            <person name="Labutti K."/>
            <person name="Pangilinan J."/>
            <person name="Ruiz-Duenas F.J."/>
            <person name="Barrasa J.M."/>
            <person name="Sanchez-Garcia M."/>
            <person name="Camarero S."/>
            <person name="Miyauchi S."/>
            <person name="Serrano A."/>
            <person name="Linde D."/>
            <person name="Babiker R."/>
            <person name="Drula E."/>
            <person name="Ayuso-Fernandez I."/>
            <person name="Pacheco R."/>
            <person name="Padilla G."/>
            <person name="Ferreira P."/>
            <person name="Barriuso J."/>
            <person name="Kellner H."/>
            <person name="Castanera R."/>
            <person name="Alfaro M."/>
            <person name="Ramirez L."/>
            <person name="Pisabarro A.G."/>
            <person name="Kuo A."/>
            <person name="Tritt A."/>
            <person name="Lipzen A."/>
            <person name="He G."/>
            <person name="Yan M."/>
            <person name="Ng V."/>
            <person name="Cullen D."/>
            <person name="Martin F."/>
            <person name="Rosso M.-N."/>
            <person name="Henrissat B."/>
            <person name="Hibbett D."/>
            <person name="Martinez A.T."/>
            <person name="Grigoriev I.V."/>
        </authorList>
    </citation>
    <scope>NUCLEOTIDE SEQUENCE</scope>
    <source>
        <strain evidence="9">CIRM-BRFM 674</strain>
    </source>
</reference>
<keyword evidence="5" id="KW-0479">Metal-binding</keyword>
<dbReference type="HAMAP" id="MF_01818">
    <property type="entry name" value="RNase_Z_BN"/>
    <property type="match status" value="1"/>
</dbReference>
<comment type="caution">
    <text evidence="9">The sequence shown here is derived from an EMBL/GenBank/DDBJ whole genome shotgun (WGS) entry which is preliminary data.</text>
</comment>
<comment type="subunit">
    <text evidence="2">Homodimer.</text>
</comment>
<keyword evidence="3" id="KW-0819">tRNA processing</keyword>
<name>A0A9P5YZZ2_9AGAR</name>
<evidence type="ECO:0000256" key="2">
    <source>
        <dbReference type="ARBA" id="ARBA00011738"/>
    </source>
</evidence>
<dbReference type="EMBL" id="MU155241">
    <property type="protein sequence ID" value="KAF9478183.1"/>
    <property type="molecule type" value="Genomic_DNA"/>
</dbReference>
<dbReference type="OrthoDB" id="527344at2759"/>
<gene>
    <name evidence="9" type="ORF">BDN70DRAFT_880356</name>
</gene>
<dbReference type="Gene3D" id="3.60.15.10">
    <property type="entry name" value="Ribonuclease Z/Hydroxyacylglutathione hydrolase-like"/>
    <property type="match status" value="1"/>
</dbReference>
<organism evidence="9 10">
    <name type="scientific">Pholiota conissans</name>
    <dbReference type="NCBI Taxonomy" id="109636"/>
    <lineage>
        <taxon>Eukaryota</taxon>
        <taxon>Fungi</taxon>
        <taxon>Dikarya</taxon>
        <taxon>Basidiomycota</taxon>
        <taxon>Agaricomycotina</taxon>
        <taxon>Agaricomycetes</taxon>
        <taxon>Agaricomycetidae</taxon>
        <taxon>Agaricales</taxon>
        <taxon>Agaricineae</taxon>
        <taxon>Strophariaceae</taxon>
        <taxon>Pholiota</taxon>
    </lineage>
</organism>